<name>X1VTX4_9ZZZZ</name>
<feature type="transmembrane region" description="Helical" evidence="1">
    <location>
        <begin position="12"/>
        <end position="33"/>
    </location>
</feature>
<evidence type="ECO:0000256" key="1">
    <source>
        <dbReference type="SAM" id="Phobius"/>
    </source>
</evidence>
<feature type="non-terminal residue" evidence="2">
    <location>
        <position position="35"/>
    </location>
</feature>
<accession>X1VTX4</accession>
<dbReference type="EMBL" id="BARW01037432">
    <property type="protein sequence ID" value="GAJ24527.1"/>
    <property type="molecule type" value="Genomic_DNA"/>
</dbReference>
<gene>
    <name evidence="2" type="ORF">S12H4_57791</name>
</gene>
<sequence>MSRLLKRMRLSIMWKMSLAALFVVAILIVYVSVYV</sequence>
<proteinExistence type="predicted"/>
<keyword evidence="1" id="KW-0472">Membrane</keyword>
<comment type="caution">
    <text evidence="2">The sequence shown here is derived from an EMBL/GenBank/DDBJ whole genome shotgun (WGS) entry which is preliminary data.</text>
</comment>
<keyword evidence="1" id="KW-1133">Transmembrane helix</keyword>
<organism evidence="2">
    <name type="scientific">marine sediment metagenome</name>
    <dbReference type="NCBI Taxonomy" id="412755"/>
    <lineage>
        <taxon>unclassified sequences</taxon>
        <taxon>metagenomes</taxon>
        <taxon>ecological metagenomes</taxon>
    </lineage>
</organism>
<reference evidence="2" key="1">
    <citation type="journal article" date="2014" name="Front. Microbiol.">
        <title>High frequency of phylogenetically diverse reductive dehalogenase-homologous genes in deep subseafloor sedimentary metagenomes.</title>
        <authorList>
            <person name="Kawai M."/>
            <person name="Futagami T."/>
            <person name="Toyoda A."/>
            <person name="Takaki Y."/>
            <person name="Nishi S."/>
            <person name="Hori S."/>
            <person name="Arai W."/>
            <person name="Tsubouchi T."/>
            <person name="Morono Y."/>
            <person name="Uchiyama I."/>
            <person name="Ito T."/>
            <person name="Fujiyama A."/>
            <person name="Inagaki F."/>
            <person name="Takami H."/>
        </authorList>
    </citation>
    <scope>NUCLEOTIDE SEQUENCE</scope>
    <source>
        <strain evidence="2">Expedition CK06-06</strain>
    </source>
</reference>
<protein>
    <submittedName>
        <fullName evidence="2">Uncharacterized protein</fullName>
    </submittedName>
</protein>
<dbReference type="AlphaFoldDB" id="X1VTX4"/>
<evidence type="ECO:0000313" key="2">
    <source>
        <dbReference type="EMBL" id="GAJ24527.1"/>
    </source>
</evidence>
<keyword evidence="1" id="KW-0812">Transmembrane</keyword>